<reference evidence="4 5" key="1">
    <citation type="journal article" date="2014" name="Int. J. Syst. Evol. Microbiol.">
        <title>Oceanisphaera profunda sp. nov., a marine bacterium isolated from deep-sea sediment, and emended description of the genus Oceanisphaera.</title>
        <authorList>
            <person name="Xu Z."/>
            <person name="Zhang X.Y."/>
            <person name="Su H.N."/>
            <person name="Yu Z.C."/>
            <person name="Liu C."/>
            <person name="Li H."/>
            <person name="Chen X.L."/>
            <person name="Song X.Y."/>
            <person name="Xie B.B."/>
            <person name="Qin Q.L."/>
            <person name="Zhou B.C."/>
            <person name="Shi M."/>
            <person name="Huang Y."/>
            <person name="Zhang Y.Z."/>
        </authorList>
    </citation>
    <scope>NUCLEOTIDE SEQUENCE [LARGE SCALE GENOMIC DNA]</scope>
    <source>
        <strain evidence="4 5">SM1222</strain>
    </source>
</reference>
<keyword evidence="1" id="KW-0812">Transmembrane</keyword>
<proteinExistence type="predicted"/>
<protein>
    <submittedName>
        <fullName evidence="4">GGDEF-domain containing protein</fullName>
    </submittedName>
</protein>
<gene>
    <name evidence="4" type="ORF">CBP31_01850</name>
</gene>
<keyword evidence="5" id="KW-1185">Reference proteome</keyword>
<dbReference type="Pfam" id="PF00563">
    <property type="entry name" value="EAL"/>
    <property type="match status" value="1"/>
</dbReference>
<dbReference type="Proteomes" id="UP000243937">
    <property type="component" value="Chromosome"/>
</dbReference>
<name>A0A1Y0D2T3_9GAMM</name>
<evidence type="ECO:0000259" key="2">
    <source>
        <dbReference type="PROSITE" id="PS50883"/>
    </source>
</evidence>
<keyword evidence="1" id="KW-0472">Membrane</keyword>
<dbReference type="SUPFAM" id="SSF55073">
    <property type="entry name" value="Nucleotide cyclase"/>
    <property type="match status" value="1"/>
</dbReference>
<sequence>MREQAPFGQALLLSGFIMLLLSILVPWWASYSALQHQAQTISSQLTATSSSESATAALAGLINSTSDQPLTDHASAWWFGQLGANQQYTQDDTQLFYRLDTKAANQQWLWVTLPLVLANLLIFITLYRRWRQIYNVEHAHLQNMLLDPEANNFRHEHPIANAIVNLHQNYDQQLSVIKRELHTAQQQSFQDSLTLLGNRFAFRRDLDLMLNDDNQLASATLMIVRANSLQSINIEQGFQAGDQYLQDIVKIVRKVIQPEIGAHGYRISGTDIAVLFKGQCEPLAPRIGDKLQQELYHYQHIHELTCAAYIGFTQLLPGQSAEQVLTRADLALAQAQGDEPNSWSMLLKQDEDESMGESQWRQRLQSMLDDNQVLLLVQPAQIYKTDMQGYNEIYTRFPNPNGGTYPASTVFAMLQRLNMSMLFEQRIIEVILAQIKQSPLTGQRWAINLTPASLQQSSFLIWLERILLRDRNITSKLVFELDEQVLQHQLDASKRLLDVIRRTGARYAVSRFGHGYGSFRLLKEIKPDYVKLEGQLVRQLHQDHTTQQFVRMIVDLAQRLGCRVIAEGVETMEQKQLLESMHIDGIQGYLIAKPSDFANFKALP</sequence>
<dbReference type="InterPro" id="IPR043128">
    <property type="entry name" value="Rev_trsase/Diguanyl_cyclase"/>
</dbReference>
<dbReference type="RefSeq" id="WP_087034612.1">
    <property type="nucleotide sequence ID" value="NZ_CP021377.1"/>
</dbReference>
<evidence type="ECO:0000256" key="1">
    <source>
        <dbReference type="SAM" id="Phobius"/>
    </source>
</evidence>
<dbReference type="PANTHER" id="PTHR33121">
    <property type="entry name" value="CYCLIC DI-GMP PHOSPHODIESTERASE PDEF"/>
    <property type="match status" value="1"/>
</dbReference>
<dbReference type="OrthoDB" id="5894408at2"/>
<dbReference type="SUPFAM" id="SSF141868">
    <property type="entry name" value="EAL domain-like"/>
    <property type="match status" value="1"/>
</dbReference>
<dbReference type="Gene3D" id="3.20.20.450">
    <property type="entry name" value="EAL domain"/>
    <property type="match status" value="1"/>
</dbReference>
<dbReference type="KEGG" id="opf:CBP31_01850"/>
<dbReference type="InterPro" id="IPR050706">
    <property type="entry name" value="Cyclic-di-GMP_PDE-like"/>
</dbReference>
<accession>A0A1Y0D2T3</accession>
<dbReference type="Pfam" id="PF00990">
    <property type="entry name" value="GGDEF"/>
    <property type="match status" value="1"/>
</dbReference>
<dbReference type="CDD" id="cd01948">
    <property type="entry name" value="EAL"/>
    <property type="match status" value="1"/>
</dbReference>
<dbReference type="PROSITE" id="PS50883">
    <property type="entry name" value="EAL"/>
    <property type="match status" value="1"/>
</dbReference>
<keyword evidence="1" id="KW-1133">Transmembrane helix</keyword>
<organism evidence="4 5">
    <name type="scientific">Oceanisphaera profunda</name>
    <dbReference type="NCBI Taxonomy" id="1416627"/>
    <lineage>
        <taxon>Bacteria</taxon>
        <taxon>Pseudomonadati</taxon>
        <taxon>Pseudomonadota</taxon>
        <taxon>Gammaproteobacteria</taxon>
        <taxon>Aeromonadales</taxon>
        <taxon>Aeromonadaceae</taxon>
        <taxon>Oceanisphaera</taxon>
    </lineage>
</organism>
<dbReference type="PANTHER" id="PTHR33121:SF79">
    <property type="entry name" value="CYCLIC DI-GMP PHOSPHODIESTERASE PDED-RELATED"/>
    <property type="match status" value="1"/>
</dbReference>
<dbReference type="InterPro" id="IPR001633">
    <property type="entry name" value="EAL_dom"/>
</dbReference>
<dbReference type="Gene3D" id="3.30.70.270">
    <property type="match status" value="1"/>
</dbReference>
<feature type="transmembrane region" description="Helical" evidence="1">
    <location>
        <begin position="108"/>
        <end position="127"/>
    </location>
</feature>
<dbReference type="InterPro" id="IPR035919">
    <property type="entry name" value="EAL_sf"/>
</dbReference>
<dbReference type="SMART" id="SM00267">
    <property type="entry name" value="GGDEF"/>
    <property type="match status" value="1"/>
</dbReference>
<feature type="domain" description="GGDEF" evidence="3">
    <location>
        <begin position="217"/>
        <end position="348"/>
    </location>
</feature>
<dbReference type="GO" id="GO:0071111">
    <property type="term" value="F:cyclic-guanylate-specific phosphodiesterase activity"/>
    <property type="evidence" value="ECO:0007669"/>
    <property type="project" value="InterPro"/>
</dbReference>
<evidence type="ECO:0000313" key="5">
    <source>
        <dbReference type="Proteomes" id="UP000243937"/>
    </source>
</evidence>
<dbReference type="SMART" id="SM00052">
    <property type="entry name" value="EAL"/>
    <property type="match status" value="1"/>
</dbReference>
<feature type="domain" description="EAL" evidence="2">
    <location>
        <begin position="357"/>
        <end position="604"/>
    </location>
</feature>
<feature type="transmembrane region" description="Helical" evidence="1">
    <location>
        <begin position="7"/>
        <end position="29"/>
    </location>
</feature>
<dbReference type="InterPro" id="IPR000160">
    <property type="entry name" value="GGDEF_dom"/>
</dbReference>
<dbReference type="InterPro" id="IPR029787">
    <property type="entry name" value="Nucleotide_cyclase"/>
</dbReference>
<evidence type="ECO:0000313" key="4">
    <source>
        <dbReference type="EMBL" id="ART81527.1"/>
    </source>
</evidence>
<dbReference type="EMBL" id="CP021377">
    <property type="protein sequence ID" value="ART81527.1"/>
    <property type="molecule type" value="Genomic_DNA"/>
</dbReference>
<dbReference type="PROSITE" id="PS50887">
    <property type="entry name" value="GGDEF"/>
    <property type="match status" value="1"/>
</dbReference>
<dbReference type="AlphaFoldDB" id="A0A1Y0D2T3"/>
<evidence type="ECO:0000259" key="3">
    <source>
        <dbReference type="PROSITE" id="PS50887"/>
    </source>
</evidence>